<evidence type="ECO:0000313" key="4">
    <source>
        <dbReference type="EMBL" id="GAA4869491.1"/>
    </source>
</evidence>
<evidence type="ECO:0000256" key="2">
    <source>
        <dbReference type="PROSITE-ProRule" id="PRU00335"/>
    </source>
</evidence>
<feature type="DNA-binding region" description="H-T-H motif" evidence="2">
    <location>
        <begin position="39"/>
        <end position="58"/>
    </location>
</feature>
<dbReference type="SUPFAM" id="SSF46689">
    <property type="entry name" value="Homeodomain-like"/>
    <property type="match status" value="1"/>
</dbReference>
<dbReference type="EMBL" id="BAABJY010000002">
    <property type="protein sequence ID" value="GAA4869491.1"/>
    <property type="molecule type" value="Genomic_DNA"/>
</dbReference>
<accession>A0ABP9E6I6</accession>
<dbReference type="PROSITE" id="PS50977">
    <property type="entry name" value="HTH_TETR_2"/>
    <property type="match status" value="1"/>
</dbReference>
<proteinExistence type="predicted"/>
<sequence>MTRRRYRLGKRGQAAEDTRRRLVEATYALHVEQGIVATSMKQIAERAGVAVGTVYHHFPQYADAINACGAHVMEQAPMPGMSVLDGHAAPADRLRALAVAWFTYYAARPGWARLHGERDQVPQLAAMFEAQREQRRTQLAAALRPLKTPPPTESQQMAVALLDTGTYLSLRESGLDVLEAAEEIAAVLCCRLLPAPSVRSK</sequence>
<dbReference type="Proteomes" id="UP001501323">
    <property type="component" value="Unassembled WGS sequence"/>
</dbReference>
<dbReference type="InterPro" id="IPR050109">
    <property type="entry name" value="HTH-type_TetR-like_transc_reg"/>
</dbReference>
<keyword evidence="5" id="KW-1185">Reference proteome</keyword>
<dbReference type="InterPro" id="IPR001647">
    <property type="entry name" value="HTH_TetR"/>
</dbReference>
<evidence type="ECO:0000256" key="1">
    <source>
        <dbReference type="ARBA" id="ARBA00023125"/>
    </source>
</evidence>
<gene>
    <name evidence="4" type="ORF">GCM10023332_22590</name>
</gene>
<dbReference type="PANTHER" id="PTHR30055">
    <property type="entry name" value="HTH-TYPE TRANSCRIPTIONAL REGULATOR RUTR"/>
    <property type="match status" value="1"/>
</dbReference>
<reference evidence="5" key="1">
    <citation type="journal article" date="2019" name="Int. J. Syst. Evol. Microbiol.">
        <title>The Global Catalogue of Microorganisms (GCM) 10K type strain sequencing project: providing services to taxonomists for standard genome sequencing and annotation.</title>
        <authorList>
            <consortium name="The Broad Institute Genomics Platform"/>
            <consortium name="The Broad Institute Genome Sequencing Center for Infectious Disease"/>
            <person name="Wu L."/>
            <person name="Ma J."/>
        </authorList>
    </citation>
    <scope>NUCLEOTIDE SEQUENCE [LARGE SCALE GENOMIC DNA]</scope>
    <source>
        <strain evidence="5">JCM 18392</strain>
    </source>
</reference>
<dbReference type="Gene3D" id="1.10.357.10">
    <property type="entry name" value="Tetracycline Repressor, domain 2"/>
    <property type="match status" value="1"/>
</dbReference>
<evidence type="ECO:0000259" key="3">
    <source>
        <dbReference type="PROSITE" id="PS50977"/>
    </source>
</evidence>
<feature type="domain" description="HTH tetR-type" evidence="3">
    <location>
        <begin position="16"/>
        <end position="76"/>
    </location>
</feature>
<evidence type="ECO:0000313" key="5">
    <source>
        <dbReference type="Proteomes" id="UP001501323"/>
    </source>
</evidence>
<dbReference type="PANTHER" id="PTHR30055:SF223">
    <property type="entry name" value="HTH-TYPE TRANSCRIPTIONAL REGULATOR UIDR"/>
    <property type="match status" value="1"/>
</dbReference>
<dbReference type="Pfam" id="PF00440">
    <property type="entry name" value="TetR_N"/>
    <property type="match status" value="1"/>
</dbReference>
<protein>
    <recommendedName>
        <fullName evidence="3">HTH tetR-type domain-containing protein</fullName>
    </recommendedName>
</protein>
<keyword evidence="1 2" id="KW-0238">DNA-binding</keyword>
<dbReference type="InterPro" id="IPR009057">
    <property type="entry name" value="Homeodomain-like_sf"/>
</dbReference>
<name>A0ABP9E6I6_9GAMM</name>
<comment type="caution">
    <text evidence="4">The sequence shown here is derived from an EMBL/GenBank/DDBJ whole genome shotgun (WGS) entry which is preliminary data.</text>
</comment>
<organism evidence="4 5">
    <name type="scientific">Luteimonas vadosa</name>
    <dbReference type="NCBI Taxonomy" id="1165507"/>
    <lineage>
        <taxon>Bacteria</taxon>
        <taxon>Pseudomonadati</taxon>
        <taxon>Pseudomonadota</taxon>
        <taxon>Gammaproteobacteria</taxon>
        <taxon>Lysobacterales</taxon>
        <taxon>Lysobacteraceae</taxon>
        <taxon>Luteimonas</taxon>
    </lineage>
</organism>
<dbReference type="RefSeq" id="WP_345295586.1">
    <property type="nucleotide sequence ID" value="NZ_BAABJY010000002.1"/>
</dbReference>
<dbReference type="PRINTS" id="PR00455">
    <property type="entry name" value="HTHTETR"/>
</dbReference>